<evidence type="ECO:0000256" key="1">
    <source>
        <dbReference type="ARBA" id="ARBA00006484"/>
    </source>
</evidence>
<dbReference type="Proteomes" id="UP000323274">
    <property type="component" value="Unassembled WGS sequence"/>
</dbReference>
<comment type="caution">
    <text evidence="3">The sequence shown here is derived from an EMBL/GenBank/DDBJ whole genome shotgun (WGS) entry which is preliminary data.</text>
</comment>
<dbReference type="InterPro" id="IPR002347">
    <property type="entry name" value="SDR_fam"/>
</dbReference>
<dbReference type="AlphaFoldDB" id="A0A5A5TYC1"/>
<comment type="similarity">
    <text evidence="1">Belongs to the short-chain dehydrogenases/reductases (SDR) family.</text>
</comment>
<keyword evidence="2" id="KW-0560">Oxidoreductase</keyword>
<proteinExistence type="inferred from homology"/>
<evidence type="ECO:0000313" key="3">
    <source>
        <dbReference type="EMBL" id="GDZ82902.1"/>
    </source>
</evidence>
<dbReference type="PANTHER" id="PTHR24320:SF152">
    <property type="entry name" value="SHORT-CHAIN DEHYDROGENASE_REDUCTASE FAMILY PROTEIN"/>
    <property type="match status" value="1"/>
</dbReference>
<dbReference type="GO" id="GO:0016491">
    <property type="term" value="F:oxidoreductase activity"/>
    <property type="evidence" value="ECO:0007669"/>
    <property type="project" value="UniProtKB-KW"/>
</dbReference>
<dbReference type="PANTHER" id="PTHR24320">
    <property type="entry name" value="RETINOL DEHYDROGENASE"/>
    <property type="match status" value="1"/>
</dbReference>
<dbReference type="PRINTS" id="PR00081">
    <property type="entry name" value="GDHRDH"/>
</dbReference>
<evidence type="ECO:0000256" key="2">
    <source>
        <dbReference type="ARBA" id="ARBA00023002"/>
    </source>
</evidence>
<dbReference type="InterPro" id="IPR036291">
    <property type="entry name" value="NAD(P)-bd_dom_sf"/>
</dbReference>
<reference evidence="3 4" key="1">
    <citation type="submission" date="2019-04" db="EMBL/GenBank/DDBJ databases">
        <title>A pseudo-fructophilic Leuconostoc citreum strain F192-5 isolated from peel of satsuma mandarin: the first report for isolation and characterization of strain-dependent fructophilic-like characteristics.</title>
        <authorList>
            <person name="Maeno S."/>
            <person name="Tanizawa Y."/>
            <person name="Kajikawa A."/>
            <person name="Kanesaki Y."/>
            <person name="Kubota E."/>
            <person name="Arita M."/>
            <person name="Leon D."/>
            <person name="Endo A."/>
        </authorList>
    </citation>
    <scope>NUCLEOTIDE SEQUENCE [LARGE SCALE GENOMIC DNA]</scope>
    <source>
        <strain evidence="3 4">F192-5</strain>
    </source>
</reference>
<name>A0A5A5TYC1_LEUCI</name>
<dbReference type="Pfam" id="PF00106">
    <property type="entry name" value="adh_short"/>
    <property type="match status" value="1"/>
</dbReference>
<dbReference type="RefSeq" id="WP_149333531.1">
    <property type="nucleotide sequence ID" value="NZ_BJJW01000002.1"/>
</dbReference>
<dbReference type="EMBL" id="BJJW01000002">
    <property type="protein sequence ID" value="GDZ82902.1"/>
    <property type="molecule type" value="Genomic_DNA"/>
</dbReference>
<accession>A0A5A5TYC1</accession>
<gene>
    <name evidence="3" type="ORF">LCIT_01440</name>
</gene>
<evidence type="ECO:0000313" key="4">
    <source>
        <dbReference type="Proteomes" id="UP000323274"/>
    </source>
</evidence>
<protein>
    <submittedName>
        <fullName evidence="3">Short-chain dehydrogenase</fullName>
    </submittedName>
</protein>
<dbReference type="SUPFAM" id="SSF51735">
    <property type="entry name" value="NAD(P)-binding Rossmann-fold domains"/>
    <property type="match status" value="1"/>
</dbReference>
<dbReference type="Gene3D" id="3.40.50.720">
    <property type="entry name" value="NAD(P)-binding Rossmann-like Domain"/>
    <property type="match status" value="1"/>
</dbReference>
<sequence length="244" mass="27035">MKNVVISGGSSGVGLAIARDLSKNSRLILIGRNEHKLQLAKRELGKNVDYVVGDLSTIKGRQVVTDFILKETDQVDILIHSAGIYPTNSQDNIDNNLLSHYYLTMSLLDILKGARVLVVTGNPQAIQLAPLCEQQLNEMMRAAWAVTHKTLLVQLLKDKLAMQQTTINSFFPGDVRSDLMPYTKSLGNTSVPVGKYLALDENLNDVTGIFFDEKGNIVSLNHEKYNHETAVNILSKYIPEINQS</sequence>
<organism evidence="3 4">
    <name type="scientific">Leuconostoc citreum</name>
    <dbReference type="NCBI Taxonomy" id="33964"/>
    <lineage>
        <taxon>Bacteria</taxon>
        <taxon>Bacillati</taxon>
        <taxon>Bacillota</taxon>
        <taxon>Bacilli</taxon>
        <taxon>Lactobacillales</taxon>
        <taxon>Lactobacillaceae</taxon>
        <taxon>Leuconostoc</taxon>
    </lineage>
</organism>